<feature type="binding site" evidence="6">
    <location>
        <begin position="151"/>
        <end position="152"/>
    </location>
    <ligand>
        <name>GTP</name>
        <dbReference type="ChEBI" id="CHEBI:37565"/>
    </ligand>
</feature>
<dbReference type="InterPro" id="IPR011025">
    <property type="entry name" value="GproteinA_insert"/>
</dbReference>
<dbReference type="SUPFAM" id="SSF47895">
    <property type="entry name" value="Transducin (alpha subunit), insertion domain"/>
    <property type="match status" value="1"/>
</dbReference>
<name>A0AAD2K4X2_9AGAR</name>
<feature type="binding site" evidence="6">
    <location>
        <begin position="44"/>
        <end position="49"/>
    </location>
    <ligand>
        <name>GTP</name>
        <dbReference type="ChEBI" id="CHEBI:37565"/>
    </ligand>
</feature>
<keyword evidence="5" id="KW-0807">Transducer</keyword>
<feature type="binding site" evidence="7">
    <location>
        <position position="182"/>
    </location>
    <ligand>
        <name>Mg(2+)</name>
        <dbReference type="ChEBI" id="CHEBI:18420"/>
    </ligand>
</feature>
<dbReference type="PRINTS" id="PR01241">
    <property type="entry name" value="GPROTEINAFNG"/>
</dbReference>
<evidence type="ECO:0000256" key="5">
    <source>
        <dbReference type="ARBA" id="ARBA00023224"/>
    </source>
</evidence>
<dbReference type="PROSITE" id="PS51882">
    <property type="entry name" value="G_ALPHA"/>
    <property type="match status" value="1"/>
</dbReference>
<comment type="caution">
    <text evidence="8">The sequence shown here is derived from an EMBL/GenBank/DDBJ whole genome shotgun (WGS) entry which is preliminary data.</text>
</comment>
<evidence type="ECO:0000256" key="7">
    <source>
        <dbReference type="PIRSR" id="PIRSR601019-2"/>
    </source>
</evidence>
<feature type="binding site" evidence="6">
    <location>
        <position position="332"/>
    </location>
    <ligand>
        <name>GTP</name>
        <dbReference type="ChEBI" id="CHEBI:37565"/>
    </ligand>
</feature>
<dbReference type="FunFam" id="3.40.50.300:FF:002307">
    <property type="entry name" value="Guanine nucleotide-binding protein G(k) subunit alpha"/>
    <property type="match status" value="1"/>
</dbReference>
<dbReference type="EMBL" id="CAVNYO010000429">
    <property type="protein sequence ID" value="CAK5278873.1"/>
    <property type="molecule type" value="Genomic_DNA"/>
</dbReference>
<dbReference type="PANTHER" id="PTHR10218">
    <property type="entry name" value="GTP-BINDING PROTEIN ALPHA SUBUNIT"/>
    <property type="match status" value="1"/>
</dbReference>
<dbReference type="GO" id="GO:0031683">
    <property type="term" value="F:G-protein beta/gamma-subunit complex binding"/>
    <property type="evidence" value="ECO:0007669"/>
    <property type="project" value="InterPro"/>
</dbReference>
<feature type="binding site" evidence="6">
    <location>
        <begin position="201"/>
        <end position="205"/>
    </location>
    <ligand>
        <name>GTP</name>
        <dbReference type="ChEBI" id="CHEBI:37565"/>
    </ligand>
</feature>
<keyword evidence="9" id="KW-1185">Reference proteome</keyword>
<dbReference type="GO" id="GO:0005737">
    <property type="term" value="C:cytoplasm"/>
    <property type="evidence" value="ECO:0007669"/>
    <property type="project" value="TreeGrafter"/>
</dbReference>
<dbReference type="Proteomes" id="UP001295794">
    <property type="component" value="Unassembled WGS sequence"/>
</dbReference>
<dbReference type="SUPFAM" id="SSF52540">
    <property type="entry name" value="P-loop containing nucleoside triphosphate hydrolases"/>
    <property type="match status" value="1"/>
</dbReference>
<keyword evidence="3 7" id="KW-0460">Magnesium</keyword>
<dbReference type="CDD" id="cd00066">
    <property type="entry name" value="G-alpha"/>
    <property type="match status" value="1"/>
</dbReference>
<evidence type="ECO:0000256" key="4">
    <source>
        <dbReference type="ARBA" id="ARBA00023134"/>
    </source>
</evidence>
<gene>
    <name evidence="8" type="ORF">MYCIT1_LOCUS28537</name>
</gene>
<reference evidence="8" key="1">
    <citation type="submission" date="2023-11" db="EMBL/GenBank/DDBJ databases">
        <authorList>
            <person name="De Vega J J."/>
            <person name="De Vega J J."/>
        </authorList>
    </citation>
    <scope>NUCLEOTIDE SEQUENCE</scope>
</reference>
<organism evidence="8 9">
    <name type="scientific">Mycena citricolor</name>
    <dbReference type="NCBI Taxonomy" id="2018698"/>
    <lineage>
        <taxon>Eukaryota</taxon>
        <taxon>Fungi</taxon>
        <taxon>Dikarya</taxon>
        <taxon>Basidiomycota</taxon>
        <taxon>Agaricomycotina</taxon>
        <taxon>Agaricomycetes</taxon>
        <taxon>Agaricomycetidae</taxon>
        <taxon>Agaricales</taxon>
        <taxon>Marasmiineae</taxon>
        <taxon>Mycenaceae</taxon>
        <taxon>Mycena</taxon>
    </lineage>
</organism>
<dbReference type="Gene3D" id="3.40.50.300">
    <property type="entry name" value="P-loop containing nucleotide triphosphate hydrolases"/>
    <property type="match status" value="1"/>
</dbReference>
<dbReference type="InterPro" id="IPR027417">
    <property type="entry name" value="P-loop_NTPase"/>
</dbReference>
<evidence type="ECO:0000313" key="9">
    <source>
        <dbReference type="Proteomes" id="UP001295794"/>
    </source>
</evidence>
<feature type="binding site" evidence="6">
    <location>
        <begin position="176"/>
        <end position="182"/>
    </location>
    <ligand>
        <name>GTP</name>
        <dbReference type="ChEBI" id="CHEBI:37565"/>
    </ligand>
</feature>
<dbReference type="GO" id="GO:0005525">
    <property type="term" value="F:GTP binding"/>
    <property type="evidence" value="ECO:0007669"/>
    <property type="project" value="UniProtKB-KW"/>
</dbReference>
<feature type="binding site" evidence="7">
    <location>
        <position position="48"/>
    </location>
    <ligand>
        <name>Mg(2+)</name>
        <dbReference type="ChEBI" id="CHEBI:18420"/>
    </ligand>
</feature>
<accession>A0AAD2K4X2</accession>
<dbReference type="GO" id="GO:0046872">
    <property type="term" value="F:metal ion binding"/>
    <property type="evidence" value="ECO:0007669"/>
    <property type="project" value="UniProtKB-KW"/>
</dbReference>
<evidence type="ECO:0000313" key="8">
    <source>
        <dbReference type="EMBL" id="CAK5278873.1"/>
    </source>
</evidence>
<protein>
    <submittedName>
        <fullName evidence="8">Uncharacterized protein</fullName>
    </submittedName>
</protein>
<evidence type="ECO:0000256" key="1">
    <source>
        <dbReference type="ARBA" id="ARBA00022723"/>
    </source>
</evidence>
<dbReference type="GO" id="GO:0000750">
    <property type="term" value="P:pheromone-dependent signal transduction involved in conjugation with cellular fusion"/>
    <property type="evidence" value="ECO:0007669"/>
    <property type="project" value="TreeGrafter"/>
</dbReference>
<dbReference type="InterPro" id="IPR001019">
    <property type="entry name" value="Gprotein_alpha_su"/>
</dbReference>
<proteinExistence type="predicted"/>
<keyword evidence="2 6" id="KW-0547">Nucleotide-binding</keyword>
<evidence type="ECO:0000256" key="2">
    <source>
        <dbReference type="ARBA" id="ARBA00022741"/>
    </source>
</evidence>
<dbReference type="Gene3D" id="1.10.400.10">
    <property type="entry name" value="GI Alpha 1, domain 2-like"/>
    <property type="match status" value="1"/>
</dbReference>
<dbReference type="GO" id="GO:0007186">
    <property type="term" value="P:G protein-coupled receptor signaling pathway"/>
    <property type="evidence" value="ECO:0007669"/>
    <property type="project" value="InterPro"/>
</dbReference>
<evidence type="ECO:0000256" key="6">
    <source>
        <dbReference type="PIRSR" id="PIRSR601019-1"/>
    </source>
</evidence>
<sequence>MGCVQSAGVDEEAKARNDEIENQLKRDRMLAKNEIKMLLLGAGESGKSTVLKQMKLIYYDGYNAQERDAYKEIIFSNTIQSMRAILEAMPQLDISLAPQNDARRATILALPPQIEADSLPRDLADAIRGLWRGTPRREGGGSTIPEFQLNDSAVYYFNAIDRMSTPDYLPTDQDILRSRVKTTGITETTFKVGELTYRLFDVGGQRSERKKWIHCFENVTALVFLVSLSEYDQMLYEDESVNRMQEALTLFDSICNSRWFVKTSIILFLNKIDLFAEKLPRSPLVSRCARRLLPRLPGGDNYDAACEYLLHRFVSLNQSAATKQIYAHYTCATDTQQIKFVLSAIQDILLQLHLRECGLL</sequence>
<dbReference type="InterPro" id="IPR002975">
    <property type="entry name" value="Fungi_Gprotein_alpha"/>
</dbReference>
<dbReference type="PANTHER" id="PTHR10218:SF302">
    <property type="entry name" value="GUANINE NUCLEOTIDE-BINDING PROTEIN ALPHA-5 SUBUNIT"/>
    <property type="match status" value="1"/>
</dbReference>
<dbReference type="PRINTS" id="PR00318">
    <property type="entry name" value="GPROTEINA"/>
</dbReference>
<evidence type="ECO:0000256" key="3">
    <source>
        <dbReference type="ARBA" id="ARBA00022842"/>
    </source>
</evidence>
<dbReference type="SMART" id="SM00275">
    <property type="entry name" value="G_alpha"/>
    <property type="match status" value="1"/>
</dbReference>
<dbReference type="GO" id="GO:0003924">
    <property type="term" value="F:GTPase activity"/>
    <property type="evidence" value="ECO:0007669"/>
    <property type="project" value="InterPro"/>
</dbReference>
<dbReference type="GO" id="GO:0005834">
    <property type="term" value="C:heterotrimeric G-protein complex"/>
    <property type="evidence" value="ECO:0007669"/>
    <property type="project" value="InterPro"/>
</dbReference>
<feature type="binding site" evidence="6">
    <location>
        <begin position="270"/>
        <end position="273"/>
    </location>
    <ligand>
        <name>GTP</name>
        <dbReference type="ChEBI" id="CHEBI:37565"/>
    </ligand>
</feature>
<dbReference type="AlphaFoldDB" id="A0AAD2K4X2"/>
<keyword evidence="1 7" id="KW-0479">Metal-binding</keyword>
<keyword evidence="4 6" id="KW-0342">GTP-binding</keyword>
<dbReference type="GO" id="GO:0001664">
    <property type="term" value="F:G protein-coupled receptor binding"/>
    <property type="evidence" value="ECO:0007669"/>
    <property type="project" value="InterPro"/>
</dbReference>
<dbReference type="Pfam" id="PF00503">
    <property type="entry name" value="G-alpha"/>
    <property type="match status" value="1"/>
</dbReference>